<dbReference type="InterPro" id="IPR049519">
    <property type="entry name" value="SmaI"/>
</dbReference>
<dbReference type="RefSeq" id="WP_255062988.1">
    <property type="nucleotide sequence ID" value="NZ_JANDBD010000010.1"/>
</dbReference>
<keyword evidence="2" id="KW-1185">Reference proteome</keyword>
<accession>A0ABT1M8S8</accession>
<sequence length="253" mass="27882">MNAPVSRADLMRKLDALGAQEITVVNEFVDSLLTPVTEDLLAGSWLTTPDWSEAFLARLRAHHALSREPLSTTQFEAAFEAACEAAGWMVDSSTSATQRFYDTAIAPPGTLLSKRISLKASSAKGMSKSYVHISKLTEAAWIQDVRKLADRQDRIVELFREYRAACDGIIMLRGFPSAAGVYYELVEIPTSLFAPIDRLDIKTAQQPTIPVPTDSGEPYLKIRIDRSDAKITLTGIRLAVCSVHGRWTLEPQG</sequence>
<reference evidence="1 2" key="1">
    <citation type="submission" date="2022-06" db="EMBL/GenBank/DDBJ databases">
        <title>Mycolicibacterium sp. CAU 1645 isolated from seawater.</title>
        <authorList>
            <person name="Kim W."/>
        </authorList>
    </citation>
    <scope>NUCLEOTIDE SEQUENCE [LARGE SCALE GENOMIC DNA]</scope>
    <source>
        <strain evidence="1 2">CAU 1645</strain>
    </source>
</reference>
<comment type="caution">
    <text evidence="1">The sequence shown here is derived from an EMBL/GenBank/DDBJ whole genome shotgun (WGS) entry which is preliminary data.</text>
</comment>
<protein>
    <submittedName>
        <fullName evidence="1">Uncharacterized protein</fullName>
    </submittedName>
</protein>
<name>A0ABT1M8S8_9MYCO</name>
<dbReference type="Pfam" id="PF17411">
    <property type="entry name" value="SmaI"/>
    <property type="match status" value="1"/>
</dbReference>
<organism evidence="1 2">
    <name type="scientific">Mycolicibacterium arenosum</name>
    <dbReference type="NCBI Taxonomy" id="2952157"/>
    <lineage>
        <taxon>Bacteria</taxon>
        <taxon>Bacillati</taxon>
        <taxon>Actinomycetota</taxon>
        <taxon>Actinomycetes</taxon>
        <taxon>Mycobacteriales</taxon>
        <taxon>Mycobacteriaceae</taxon>
        <taxon>Mycolicibacterium</taxon>
    </lineage>
</organism>
<dbReference type="EMBL" id="JANDBD010000010">
    <property type="protein sequence ID" value="MCP9275227.1"/>
    <property type="molecule type" value="Genomic_DNA"/>
</dbReference>
<evidence type="ECO:0000313" key="2">
    <source>
        <dbReference type="Proteomes" id="UP001651690"/>
    </source>
</evidence>
<evidence type="ECO:0000313" key="1">
    <source>
        <dbReference type="EMBL" id="MCP9275227.1"/>
    </source>
</evidence>
<proteinExistence type="predicted"/>
<dbReference type="Proteomes" id="UP001651690">
    <property type="component" value="Unassembled WGS sequence"/>
</dbReference>
<gene>
    <name evidence="1" type="ORF">NM203_23830</name>
</gene>